<name>A0A1T4XKS7_9MICO</name>
<accession>A0A1T4XKS7</accession>
<dbReference type="PANTHER" id="PTHR43877">
    <property type="entry name" value="AMINOALKYLPHOSPHONATE N-ACETYLTRANSFERASE-RELATED-RELATED"/>
    <property type="match status" value="1"/>
</dbReference>
<protein>
    <submittedName>
        <fullName evidence="4">Putative acetyltransferase</fullName>
    </submittedName>
</protein>
<evidence type="ECO:0000256" key="2">
    <source>
        <dbReference type="ARBA" id="ARBA00023315"/>
    </source>
</evidence>
<keyword evidence="2" id="KW-0012">Acyltransferase</keyword>
<dbReference type="InterPro" id="IPR050832">
    <property type="entry name" value="Bact_Acetyltransf"/>
</dbReference>
<keyword evidence="1 4" id="KW-0808">Transferase</keyword>
<dbReference type="Pfam" id="PF13508">
    <property type="entry name" value="Acetyltransf_7"/>
    <property type="match status" value="1"/>
</dbReference>
<dbReference type="InterPro" id="IPR000182">
    <property type="entry name" value="GNAT_dom"/>
</dbReference>
<dbReference type="SUPFAM" id="SSF55729">
    <property type="entry name" value="Acyl-CoA N-acyltransferases (Nat)"/>
    <property type="match status" value="1"/>
</dbReference>
<reference evidence="5" key="1">
    <citation type="submission" date="2017-02" db="EMBL/GenBank/DDBJ databases">
        <authorList>
            <person name="Varghese N."/>
            <person name="Submissions S."/>
        </authorList>
    </citation>
    <scope>NUCLEOTIDE SEQUENCE [LARGE SCALE GENOMIC DNA]</scope>
    <source>
        <strain evidence="5">VKM Ac-2052</strain>
    </source>
</reference>
<dbReference type="RefSeq" id="WP_078713774.1">
    <property type="nucleotide sequence ID" value="NZ_FUYG01000003.1"/>
</dbReference>
<sequence>MKRERVTTHIDDVRRADASDAPAIAEVIHYSTEDSMPWLGGRNTIEEDRWWTSNVLLHKTNAWVATVDGNIVGVVALHDGWLSQLFVRTTAQGFGVGHRLIEVAKRESPEGLQLWAFQRNAVAIRFLESVGFSLVREAWSTGRHSAGDADGEPDKLYRWVP</sequence>
<organism evidence="4 5">
    <name type="scientific">Agreia bicolorata</name>
    <dbReference type="NCBI Taxonomy" id="110935"/>
    <lineage>
        <taxon>Bacteria</taxon>
        <taxon>Bacillati</taxon>
        <taxon>Actinomycetota</taxon>
        <taxon>Actinomycetes</taxon>
        <taxon>Micrococcales</taxon>
        <taxon>Microbacteriaceae</taxon>
        <taxon>Agreia</taxon>
    </lineage>
</organism>
<dbReference type="AlphaFoldDB" id="A0A1T4XKS7"/>
<evidence type="ECO:0000313" key="5">
    <source>
        <dbReference type="Proteomes" id="UP000189735"/>
    </source>
</evidence>
<feature type="domain" description="N-acetyltransferase" evidence="3">
    <location>
        <begin position="11"/>
        <end position="161"/>
    </location>
</feature>
<evidence type="ECO:0000256" key="1">
    <source>
        <dbReference type="ARBA" id="ARBA00022679"/>
    </source>
</evidence>
<dbReference type="Proteomes" id="UP000189735">
    <property type="component" value="Unassembled WGS sequence"/>
</dbReference>
<dbReference type="Gene3D" id="3.40.630.30">
    <property type="match status" value="1"/>
</dbReference>
<proteinExistence type="predicted"/>
<evidence type="ECO:0000313" key="4">
    <source>
        <dbReference type="EMBL" id="SKA90003.1"/>
    </source>
</evidence>
<dbReference type="CDD" id="cd04301">
    <property type="entry name" value="NAT_SF"/>
    <property type="match status" value="1"/>
</dbReference>
<gene>
    <name evidence="4" type="ORF">SAMN06295879_1261</name>
</gene>
<dbReference type="PROSITE" id="PS51186">
    <property type="entry name" value="GNAT"/>
    <property type="match status" value="1"/>
</dbReference>
<dbReference type="EMBL" id="FUYG01000003">
    <property type="protein sequence ID" value="SKA90003.1"/>
    <property type="molecule type" value="Genomic_DNA"/>
</dbReference>
<dbReference type="InterPro" id="IPR016181">
    <property type="entry name" value="Acyl_CoA_acyltransferase"/>
</dbReference>
<evidence type="ECO:0000259" key="3">
    <source>
        <dbReference type="PROSITE" id="PS51186"/>
    </source>
</evidence>
<dbReference type="GO" id="GO:0016747">
    <property type="term" value="F:acyltransferase activity, transferring groups other than amino-acyl groups"/>
    <property type="evidence" value="ECO:0007669"/>
    <property type="project" value="InterPro"/>
</dbReference>